<evidence type="ECO:0000313" key="18">
    <source>
        <dbReference type="Proteomes" id="UP000621560"/>
    </source>
</evidence>
<dbReference type="SUPFAM" id="SSF103190">
    <property type="entry name" value="Sensory domain-like"/>
    <property type="match status" value="1"/>
</dbReference>
<evidence type="ECO:0000256" key="1">
    <source>
        <dbReference type="ARBA" id="ARBA00000085"/>
    </source>
</evidence>
<evidence type="ECO:0000256" key="5">
    <source>
        <dbReference type="ARBA" id="ARBA00022553"/>
    </source>
</evidence>
<dbReference type="PANTHER" id="PTHR34220">
    <property type="entry name" value="SENSOR HISTIDINE KINASE YPDA"/>
    <property type="match status" value="1"/>
</dbReference>
<keyword evidence="10" id="KW-0067">ATP-binding</keyword>
<dbReference type="PROSITE" id="PS50885">
    <property type="entry name" value="HAMP"/>
    <property type="match status" value="1"/>
</dbReference>
<dbReference type="GO" id="GO:0005886">
    <property type="term" value="C:plasma membrane"/>
    <property type="evidence" value="ECO:0007669"/>
    <property type="project" value="UniProtKB-SubCell"/>
</dbReference>
<dbReference type="Pfam" id="PF02518">
    <property type="entry name" value="HATPase_c"/>
    <property type="match status" value="1"/>
</dbReference>
<dbReference type="RefSeq" id="WP_190917670.1">
    <property type="nucleotide sequence ID" value="NZ_JACXIZ010000017.1"/>
</dbReference>
<gene>
    <name evidence="17" type="ORF">IDH44_11295</name>
</gene>
<keyword evidence="4" id="KW-1003">Cell membrane</keyword>
<accession>A0A927GSJ7</accession>
<dbReference type="InterPro" id="IPR050640">
    <property type="entry name" value="Bact_2-comp_sensor_kinase"/>
</dbReference>
<proteinExistence type="predicted"/>
<keyword evidence="11" id="KW-1133">Transmembrane helix</keyword>
<dbReference type="SUPFAM" id="SSF158472">
    <property type="entry name" value="HAMP domain-like"/>
    <property type="match status" value="1"/>
</dbReference>
<dbReference type="CDD" id="cd18773">
    <property type="entry name" value="PDC1_HK_sensor"/>
    <property type="match status" value="1"/>
</dbReference>
<keyword evidence="5" id="KW-0597">Phosphoprotein</keyword>
<dbReference type="InterPro" id="IPR003660">
    <property type="entry name" value="HAMP_dom"/>
</dbReference>
<evidence type="ECO:0000256" key="14">
    <source>
        <dbReference type="SAM" id="Coils"/>
    </source>
</evidence>
<dbReference type="CDD" id="cd06225">
    <property type="entry name" value="HAMP"/>
    <property type="match status" value="1"/>
</dbReference>
<feature type="domain" description="HAMP" evidence="16">
    <location>
        <begin position="310"/>
        <end position="362"/>
    </location>
</feature>
<dbReference type="InterPro" id="IPR005467">
    <property type="entry name" value="His_kinase_dom"/>
</dbReference>
<keyword evidence="9 17" id="KW-0418">Kinase</keyword>
<evidence type="ECO:0000256" key="7">
    <source>
        <dbReference type="ARBA" id="ARBA00022692"/>
    </source>
</evidence>
<dbReference type="InterPro" id="IPR033479">
    <property type="entry name" value="dCache_1"/>
</dbReference>
<feature type="domain" description="Histidine kinase" evidence="15">
    <location>
        <begin position="469"/>
        <end position="578"/>
    </location>
</feature>
<evidence type="ECO:0000256" key="11">
    <source>
        <dbReference type="ARBA" id="ARBA00022989"/>
    </source>
</evidence>
<dbReference type="EMBL" id="JACXIZ010000017">
    <property type="protein sequence ID" value="MBD2845777.1"/>
    <property type="molecule type" value="Genomic_DNA"/>
</dbReference>
<dbReference type="InterPro" id="IPR004358">
    <property type="entry name" value="Sig_transdc_His_kin-like_C"/>
</dbReference>
<dbReference type="Pfam" id="PF00672">
    <property type="entry name" value="HAMP"/>
    <property type="match status" value="1"/>
</dbReference>
<evidence type="ECO:0000259" key="15">
    <source>
        <dbReference type="PROSITE" id="PS50109"/>
    </source>
</evidence>
<evidence type="ECO:0000256" key="12">
    <source>
        <dbReference type="ARBA" id="ARBA00023012"/>
    </source>
</evidence>
<comment type="subcellular location">
    <subcellularLocation>
        <location evidence="2">Cell membrane</location>
        <topology evidence="2">Multi-pass membrane protein</topology>
    </subcellularLocation>
</comment>
<evidence type="ECO:0000256" key="10">
    <source>
        <dbReference type="ARBA" id="ARBA00022840"/>
    </source>
</evidence>
<keyword evidence="6" id="KW-0808">Transferase</keyword>
<dbReference type="Pfam" id="PF06580">
    <property type="entry name" value="His_kinase"/>
    <property type="match status" value="1"/>
</dbReference>
<dbReference type="EC" id="2.7.13.3" evidence="3"/>
<evidence type="ECO:0000256" key="4">
    <source>
        <dbReference type="ARBA" id="ARBA00022475"/>
    </source>
</evidence>
<keyword evidence="7" id="KW-0812">Transmembrane</keyword>
<dbReference type="Gene3D" id="3.30.565.10">
    <property type="entry name" value="Histidine kinase-like ATPase, C-terminal domain"/>
    <property type="match status" value="1"/>
</dbReference>
<evidence type="ECO:0000256" key="3">
    <source>
        <dbReference type="ARBA" id="ARBA00012438"/>
    </source>
</evidence>
<evidence type="ECO:0000259" key="16">
    <source>
        <dbReference type="PROSITE" id="PS50885"/>
    </source>
</evidence>
<dbReference type="InterPro" id="IPR029151">
    <property type="entry name" value="Sensor-like_sf"/>
</dbReference>
<keyword evidence="12" id="KW-0902">Two-component regulatory system</keyword>
<reference evidence="17" key="1">
    <citation type="submission" date="2020-09" db="EMBL/GenBank/DDBJ databases">
        <title>A novel bacterium of genus Paenibacillus, isolated from South China Sea.</title>
        <authorList>
            <person name="Huang H."/>
            <person name="Mo K."/>
            <person name="Hu Y."/>
        </authorList>
    </citation>
    <scope>NUCLEOTIDE SEQUENCE</scope>
    <source>
        <strain evidence="17">IB182496</strain>
    </source>
</reference>
<evidence type="ECO:0000313" key="17">
    <source>
        <dbReference type="EMBL" id="MBD2845777.1"/>
    </source>
</evidence>
<dbReference type="Proteomes" id="UP000621560">
    <property type="component" value="Unassembled WGS sequence"/>
</dbReference>
<evidence type="ECO:0000256" key="13">
    <source>
        <dbReference type="ARBA" id="ARBA00023136"/>
    </source>
</evidence>
<keyword evidence="8" id="KW-0547">Nucleotide-binding</keyword>
<dbReference type="SMART" id="SM00387">
    <property type="entry name" value="HATPase_c"/>
    <property type="match status" value="1"/>
</dbReference>
<dbReference type="PROSITE" id="PS50109">
    <property type="entry name" value="HIS_KIN"/>
    <property type="match status" value="1"/>
</dbReference>
<evidence type="ECO:0000256" key="6">
    <source>
        <dbReference type="ARBA" id="ARBA00022679"/>
    </source>
</evidence>
<evidence type="ECO:0000256" key="2">
    <source>
        <dbReference type="ARBA" id="ARBA00004651"/>
    </source>
</evidence>
<dbReference type="SUPFAM" id="SSF55874">
    <property type="entry name" value="ATPase domain of HSP90 chaperone/DNA topoisomerase II/histidine kinase"/>
    <property type="match status" value="1"/>
</dbReference>
<dbReference type="PRINTS" id="PR00344">
    <property type="entry name" value="BCTRLSENSOR"/>
</dbReference>
<name>A0A927GSJ7_9BACL</name>
<dbReference type="Gene3D" id="6.10.340.10">
    <property type="match status" value="1"/>
</dbReference>
<evidence type="ECO:0000256" key="9">
    <source>
        <dbReference type="ARBA" id="ARBA00022777"/>
    </source>
</evidence>
<dbReference type="AlphaFoldDB" id="A0A927GSJ7"/>
<dbReference type="GO" id="GO:0005524">
    <property type="term" value="F:ATP binding"/>
    <property type="evidence" value="ECO:0007669"/>
    <property type="project" value="UniProtKB-KW"/>
</dbReference>
<evidence type="ECO:0000256" key="8">
    <source>
        <dbReference type="ARBA" id="ARBA00022741"/>
    </source>
</evidence>
<dbReference type="PANTHER" id="PTHR34220:SF7">
    <property type="entry name" value="SENSOR HISTIDINE KINASE YPDA"/>
    <property type="match status" value="1"/>
</dbReference>
<dbReference type="Pfam" id="PF02743">
    <property type="entry name" value="dCache_1"/>
    <property type="match status" value="1"/>
</dbReference>
<sequence>MLRNWYGRLGLATKQFIFLFSVTLVFFLVLAWTNLSEAERLFKEQVTADTELLLARTNQYIDASLDNIENIVLLLASRSELLDASREEEAIGVLNHYASYNNSMARTLYLIRADGKVYANNQVVYEIVGNPHLQRLYDEAEDNYGALNVSEPYDSPISGHTLAYTMPITGRDKQVLGVVVAELDLERLTTRIAPMIYQSFVLLSSEGRVINRLVPGDDLLPYQPRVYPPELETSFAERLSGLKLGVSSLDSGERPLLIVKSNKNRLGWSLIAFIEEARLYRNLETLYSNYRTASTAWIGILLVSAYLISRSFTRPIRRLVDKMDRVHDVQVIPRLSVTRGDEIGRLARSYNAMLERIQQLLVETRRAEARKKEYELKMLRSQIAPHFLYNTLACISSLAKQRKIEEVRETIRSLVGLLSLSFDKHGEYVSLAEELEGIAMYMHIQQVRYGPQYTYTLDVEEALLPLPVLKLSLQPLVENALLHGIVPQGGGCIQIRGRLERGMVRIYVRDDGCGMPRRQAAAMLGTGEEAEAKQRFTGIGLANVHERIRIHYGSAYGLRIGSRPGVGTSIRLQFPVLPAADPGAGSPKLEQN</sequence>
<keyword evidence="18" id="KW-1185">Reference proteome</keyword>
<feature type="coiled-coil region" evidence="14">
    <location>
        <begin position="350"/>
        <end position="377"/>
    </location>
</feature>
<dbReference type="GO" id="GO:0000155">
    <property type="term" value="F:phosphorelay sensor kinase activity"/>
    <property type="evidence" value="ECO:0007669"/>
    <property type="project" value="InterPro"/>
</dbReference>
<dbReference type="InterPro" id="IPR036890">
    <property type="entry name" value="HATPase_C_sf"/>
</dbReference>
<keyword evidence="14" id="KW-0175">Coiled coil</keyword>
<dbReference type="SMART" id="SM00304">
    <property type="entry name" value="HAMP"/>
    <property type="match status" value="1"/>
</dbReference>
<comment type="caution">
    <text evidence="17">The sequence shown here is derived from an EMBL/GenBank/DDBJ whole genome shotgun (WGS) entry which is preliminary data.</text>
</comment>
<protein>
    <recommendedName>
        <fullName evidence="3">histidine kinase</fullName>
        <ecNumber evidence="3">2.7.13.3</ecNumber>
    </recommendedName>
</protein>
<dbReference type="InterPro" id="IPR010559">
    <property type="entry name" value="Sig_transdc_His_kin_internal"/>
</dbReference>
<organism evidence="17 18">
    <name type="scientific">Paenibacillus sabuli</name>
    <dbReference type="NCBI Taxonomy" id="2772509"/>
    <lineage>
        <taxon>Bacteria</taxon>
        <taxon>Bacillati</taxon>
        <taxon>Bacillota</taxon>
        <taxon>Bacilli</taxon>
        <taxon>Bacillales</taxon>
        <taxon>Paenibacillaceae</taxon>
        <taxon>Paenibacillus</taxon>
    </lineage>
</organism>
<keyword evidence="13" id="KW-0472">Membrane</keyword>
<dbReference type="Gene3D" id="3.30.450.20">
    <property type="entry name" value="PAS domain"/>
    <property type="match status" value="1"/>
</dbReference>
<comment type="catalytic activity">
    <reaction evidence="1">
        <text>ATP + protein L-histidine = ADP + protein N-phospho-L-histidine.</text>
        <dbReference type="EC" id="2.7.13.3"/>
    </reaction>
</comment>
<dbReference type="InterPro" id="IPR003594">
    <property type="entry name" value="HATPase_dom"/>
</dbReference>